<evidence type="ECO:0000313" key="2">
    <source>
        <dbReference type="EMBL" id="KAG5462025.1"/>
    </source>
</evidence>
<protein>
    <submittedName>
        <fullName evidence="2">Uncharacterized protein</fullName>
    </submittedName>
</protein>
<evidence type="ECO:0000256" key="1">
    <source>
        <dbReference type="SAM" id="MobiDB-lite"/>
    </source>
</evidence>
<feature type="non-terminal residue" evidence="2">
    <location>
        <position position="1"/>
    </location>
</feature>
<sequence length="107" mass="11235">KTTATVPASSSAIISPIRSERGQGGSATAFSSPDLEAPAVPAAQQRNQPRRFHRVAARVSTAHCQVRPVSCTTFELPSKGFMSATRKSAAKRAQACELQLSAARPAT</sequence>
<dbReference type="Proteomes" id="UP000673691">
    <property type="component" value="Unassembled WGS sequence"/>
</dbReference>
<feature type="region of interest" description="Disordered" evidence="1">
    <location>
        <begin position="1"/>
        <end position="49"/>
    </location>
</feature>
<gene>
    <name evidence="2" type="ORF">BJ554DRAFT_5692</name>
</gene>
<feature type="compositionally biased region" description="Low complexity" evidence="1">
    <location>
        <begin position="1"/>
        <end position="17"/>
    </location>
</feature>
<accession>A0A8H7ZZ50</accession>
<keyword evidence="3" id="KW-1185">Reference proteome</keyword>
<comment type="caution">
    <text evidence="2">The sequence shown here is derived from an EMBL/GenBank/DDBJ whole genome shotgun (WGS) entry which is preliminary data.</text>
</comment>
<organism evidence="2 3">
    <name type="scientific">Olpidium bornovanus</name>
    <dbReference type="NCBI Taxonomy" id="278681"/>
    <lineage>
        <taxon>Eukaryota</taxon>
        <taxon>Fungi</taxon>
        <taxon>Fungi incertae sedis</taxon>
        <taxon>Olpidiomycota</taxon>
        <taxon>Olpidiomycotina</taxon>
        <taxon>Olpidiomycetes</taxon>
        <taxon>Olpidiales</taxon>
        <taxon>Olpidiaceae</taxon>
        <taxon>Olpidium</taxon>
    </lineage>
</organism>
<reference evidence="2 3" key="1">
    <citation type="journal article" name="Sci. Rep.">
        <title>Genome-scale phylogenetic analyses confirm Olpidium as the closest living zoosporic fungus to the non-flagellated, terrestrial fungi.</title>
        <authorList>
            <person name="Chang Y."/>
            <person name="Rochon D."/>
            <person name="Sekimoto S."/>
            <person name="Wang Y."/>
            <person name="Chovatia M."/>
            <person name="Sandor L."/>
            <person name="Salamov A."/>
            <person name="Grigoriev I.V."/>
            <person name="Stajich J.E."/>
            <person name="Spatafora J.W."/>
        </authorList>
    </citation>
    <scope>NUCLEOTIDE SEQUENCE [LARGE SCALE GENOMIC DNA]</scope>
    <source>
        <strain evidence="2">S191</strain>
    </source>
</reference>
<proteinExistence type="predicted"/>
<evidence type="ECO:0000313" key="3">
    <source>
        <dbReference type="Proteomes" id="UP000673691"/>
    </source>
</evidence>
<dbReference type="AlphaFoldDB" id="A0A8H7ZZ50"/>
<dbReference type="EMBL" id="JAEFCI010002746">
    <property type="protein sequence ID" value="KAG5462025.1"/>
    <property type="molecule type" value="Genomic_DNA"/>
</dbReference>
<name>A0A8H7ZZ50_9FUNG</name>